<evidence type="ECO:0000259" key="2">
    <source>
        <dbReference type="Pfam" id="PF12682"/>
    </source>
</evidence>
<accession>A0ABT9QB90</accession>
<evidence type="ECO:0000256" key="1">
    <source>
        <dbReference type="SAM" id="MobiDB-lite"/>
    </source>
</evidence>
<comment type="caution">
    <text evidence="3">The sequence shown here is derived from an EMBL/GenBank/DDBJ whole genome shotgun (WGS) entry which is preliminary data.</text>
</comment>
<organism evidence="3 4">
    <name type="scientific">Streptosporangium lutulentum</name>
    <dbReference type="NCBI Taxonomy" id="1461250"/>
    <lineage>
        <taxon>Bacteria</taxon>
        <taxon>Bacillati</taxon>
        <taxon>Actinomycetota</taxon>
        <taxon>Actinomycetes</taxon>
        <taxon>Streptosporangiales</taxon>
        <taxon>Streptosporangiaceae</taxon>
        <taxon>Streptosporangium</taxon>
    </lineage>
</organism>
<dbReference type="EMBL" id="JAUSQU010000001">
    <property type="protein sequence ID" value="MDP9843650.1"/>
    <property type="molecule type" value="Genomic_DNA"/>
</dbReference>
<dbReference type="SUPFAM" id="SSF52218">
    <property type="entry name" value="Flavoproteins"/>
    <property type="match status" value="1"/>
</dbReference>
<keyword evidence="4" id="KW-1185">Reference proteome</keyword>
<feature type="region of interest" description="Disordered" evidence="1">
    <location>
        <begin position="1"/>
        <end position="28"/>
    </location>
</feature>
<dbReference type="RefSeq" id="WP_307557940.1">
    <property type="nucleotide sequence ID" value="NZ_JAUSQU010000001.1"/>
</dbReference>
<proteinExistence type="predicted"/>
<dbReference type="Pfam" id="PF12682">
    <property type="entry name" value="Flavodoxin_4"/>
    <property type="match status" value="1"/>
</dbReference>
<dbReference type="PANTHER" id="PTHR39201">
    <property type="entry name" value="EXPORTED PROTEIN-RELATED"/>
    <property type="match status" value="1"/>
</dbReference>
<dbReference type="InterPro" id="IPR029039">
    <property type="entry name" value="Flavoprotein-like_sf"/>
</dbReference>
<dbReference type="Proteomes" id="UP001225356">
    <property type="component" value="Unassembled WGS sequence"/>
</dbReference>
<dbReference type="Gene3D" id="3.40.50.360">
    <property type="match status" value="1"/>
</dbReference>
<feature type="domain" description="Flavodoxin-like" evidence="2">
    <location>
        <begin position="54"/>
        <end position="195"/>
    </location>
</feature>
<protein>
    <submittedName>
        <fullName evidence="3">Flavodoxin</fullName>
    </submittedName>
</protein>
<evidence type="ECO:0000313" key="4">
    <source>
        <dbReference type="Proteomes" id="UP001225356"/>
    </source>
</evidence>
<evidence type="ECO:0000313" key="3">
    <source>
        <dbReference type="EMBL" id="MDP9843650.1"/>
    </source>
</evidence>
<feature type="compositionally biased region" description="Polar residues" evidence="1">
    <location>
        <begin position="1"/>
        <end position="11"/>
    </location>
</feature>
<reference evidence="3 4" key="1">
    <citation type="submission" date="2023-07" db="EMBL/GenBank/DDBJ databases">
        <title>Sequencing the genomes of 1000 actinobacteria strains.</title>
        <authorList>
            <person name="Klenk H.-P."/>
        </authorList>
    </citation>
    <scope>NUCLEOTIDE SEQUENCE [LARGE SCALE GENOMIC DNA]</scope>
    <source>
        <strain evidence="3 4">DSM 46740</strain>
    </source>
</reference>
<dbReference type="InterPro" id="IPR008254">
    <property type="entry name" value="Flavodoxin/NO_synth"/>
</dbReference>
<sequence>MITGMQVSGCSALSPRPATQHRVPPSPSGRAVLLADFSRAGENYHYGGRTRLTVGNTEVLARMISRHIECDVHRILPADPYPDGYSPTVERNVREQNADARPAVDGPSPSMDRYDTVLLGSPIWNVRAPMIMSTFTEGLDFRGKTVIPFTTHAMSGLGTTARGYAASCPGAIFAEGLAVRGEQVNDADADVQAWLGRLGLLPLSPGPTRPPASNPG</sequence>
<name>A0ABT9QB90_9ACTN</name>
<dbReference type="PANTHER" id="PTHR39201:SF1">
    <property type="entry name" value="FLAVODOXIN-LIKE DOMAIN-CONTAINING PROTEIN"/>
    <property type="match status" value="1"/>
</dbReference>
<gene>
    <name evidence="3" type="ORF">J2853_002861</name>
</gene>